<dbReference type="GO" id="GO:0005654">
    <property type="term" value="C:nucleoplasm"/>
    <property type="evidence" value="ECO:0007669"/>
    <property type="project" value="UniProtKB-SubCell"/>
</dbReference>
<sequence length="721" mass="82606">MAQLGRVGLPAGVAKLLLQYASCSQRSSLQQGDVYGCTALSQIFLYKQIRRYLLTHLYLWVLRDSCHRGFFLCPTNAVHCGLCPGRSLGTLRIQTLLLALGGSLFVVASFFEHRRAASDQGAATHYISRRRACRKLQLSLKDFRRLCILKGIYPVEPKHRRHVNHGNSAHNTFYLVKDIKFIAHEPIIQKFRDFKIFIRRLRKAIGKNERDTAEHIRNNEPVYRLDHIVKERYPTFVDALRDIDDALSMCYLFSSFPKGKVIKPQLVLLCRRVIVEFMHYVIETRALRKVFVSIKGYYYQAEIMGQTITWIVPHNFSFRQPVDVDFKIMVTFTDFYVTLMGCVNYKLYHALNLHYPPKLENEPVEPAAIDDEDETSERIASLNSKLKSILASSVADDAPQLDEFPEVEGENNVDIKSEEEKHKKFLNLFSGLRVFLGREVPRESLTFVLRSFGAEVSWDETLFVGSTFSENDPTVTHQIADRPELKKRFINRYYVQPQWVYDCVNYRKLLPEQDYFIGEVLPPHLSPFVEEKEGDYVPPERLAMLKAQQGEELPAVSEGESTEEEGTADDDGVVEEDIPGSDEEGEESEGDDSEIDVEHSSDDEEESEDDEESAKKTSRRPGAGSSKKRKLATVEPEPAAVAKKKPNIGVQTGTVVREDPEKVAQRIKSEEKRLAVLMIPKKHKRLYEKIVFGQKRRAREAAALKQKREEIKKTTKKAKKK</sequence>
<evidence type="ECO:0000256" key="3">
    <source>
        <dbReference type="ARBA" id="ARBA00023242"/>
    </source>
</evidence>
<feature type="region of interest" description="Disordered" evidence="5">
    <location>
        <begin position="549"/>
        <end position="656"/>
    </location>
</feature>
<dbReference type="Gene3D" id="3.40.50.10190">
    <property type="entry name" value="BRCT domain"/>
    <property type="match status" value="1"/>
</dbReference>
<dbReference type="HAMAP" id="MF_03028">
    <property type="entry name" value="Pescadillo"/>
    <property type="match status" value="1"/>
</dbReference>
<comment type="subcellular location">
    <subcellularLocation>
        <location evidence="4">Nucleus</location>
        <location evidence="4">Nucleolus</location>
    </subcellularLocation>
    <subcellularLocation>
        <location evidence="4">Nucleus</location>
        <location evidence="4">Nucleoplasm</location>
    </subcellularLocation>
</comment>
<evidence type="ECO:0000313" key="8">
    <source>
        <dbReference type="Proteomes" id="UP001321473"/>
    </source>
</evidence>
<organism evidence="7 8">
    <name type="scientific">Amblyomma americanum</name>
    <name type="common">Lone star tick</name>
    <dbReference type="NCBI Taxonomy" id="6943"/>
    <lineage>
        <taxon>Eukaryota</taxon>
        <taxon>Metazoa</taxon>
        <taxon>Ecdysozoa</taxon>
        <taxon>Arthropoda</taxon>
        <taxon>Chelicerata</taxon>
        <taxon>Arachnida</taxon>
        <taxon>Acari</taxon>
        <taxon>Parasitiformes</taxon>
        <taxon>Ixodida</taxon>
        <taxon>Ixodoidea</taxon>
        <taxon>Ixodidae</taxon>
        <taxon>Amblyomminae</taxon>
        <taxon>Amblyomma</taxon>
    </lineage>
</organism>
<comment type="function">
    <text evidence="4">Required for maturation of ribosomal RNAs and formation of the large ribosomal subunit.</text>
</comment>
<dbReference type="GO" id="GO:0000463">
    <property type="term" value="P:maturation of LSU-rRNA from tricistronic rRNA transcript (SSU-rRNA, 5.8S rRNA, LSU-rRNA)"/>
    <property type="evidence" value="ECO:0007669"/>
    <property type="project" value="UniProtKB-UniRule"/>
</dbReference>
<keyword evidence="8" id="KW-1185">Reference proteome</keyword>
<gene>
    <name evidence="7" type="ORF">V5799_009379</name>
</gene>
<comment type="caution">
    <text evidence="7">The sequence shown here is derived from an EMBL/GenBank/DDBJ whole genome shotgun (WGS) entry which is preliminary data.</text>
</comment>
<dbReference type="PANTHER" id="PTHR12221">
    <property type="entry name" value="PESCADILLO - RELATED"/>
    <property type="match status" value="1"/>
</dbReference>
<accession>A0AAQ4FAJ8</accession>
<proteinExistence type="inferred from homology"/>
<evidence type="ECO:0000256" key="4">
    <source>
        <dbReference type="HAMAP-Rule" id="MF_03028"/>
    </source>
</evidence>
<evidence type="ECO:0000256" key="5">
    <source>
        <dbReference type="SAM" id="MobiDB-lite"/>
    </source>
</evidence>
<dbReference type="Pfam" id="PF16589">
    <property type="entry name" value="BRCT_2"/>
    <property type="match status" value="1"/>
</dbReference>
<reference evidence="7 8" key="1">
    <citation type="journal article" date="2023" name="Arcadia Sci">
        <title>De novo assembly of a long-read Amblyomma americanum tick genome.</title>
        <authorList>
            <person name="Chou S."/>
            <person name="Poskanzer K.E."/>
            <person name="Rollins M."/>
            <person name="Thuy-Boun P.S."/>
        </authorList>
    </citation>
    <scope>NUCLEOTIDE SEQUENCE [LARGE SCALE GENOMIC DNA]</scope>
    <source>
        <strain evidence="7">F_SG_1</strain>
        <tissue evidence="7">Salivary glands</tissue>
    </source>
</reference>
<dbReference type="GO" id="GO:0030687">
    <property type="term" value="C:preribosome, large subunit precursor"/>
    <property type="evidence" value="ECO:0007669"/>
    <property type="project" value="UniProtKB-UniRule"/>
</dbReference>
<dbReference type="GO" id="GO:0070545">
    <property type="term" value="C:PeBoW complex"/>
    <property type="evidence" value="ECO:0007669"/>
    <property type="project" value="TreeGrafter"/>
</dbReference>
<evidence type="ECO:0000259" key="6">
    <source>
        <dbReference type="PROSITE" id="PS50172"/>
    </source>
</evidence>
<dbReference type="GO" id="GO:0043021">
    <property type="term" value="F:ribonucleoprotein complex binding"/>
    <property type="evidence" value="ECO:0007669"/>
    <property type="project" value="UniProtKB-UniRule"/>
</dbReference>
<feature type="domain" description="BRCT" evidence="6">
    <location>
        <begin position="424"/>
        <end position="517"/>
    </location>
</feature>
<feature type="compositionally biased region" description="Acidic residues" evidence="5">
    <location>
        <begin position="560"/>
        <end position="612"/>
    </location>
</feature>
<dbReference type="PANTHER" id="PTHR12221:SF6">
    <property type="entry name" value="PESCADILLO HOMOLOG"/>
    <property type="match status" value="1"/>
</dbReference>
<dbReference type="InterPro" id="IPR010613">
    <property type="entry name" value="PES"/>
</dbReference>
<dbReference type="InterPro" id="IPR001357">
    <property type="entry name" value="BRCT_dom"/>
</dbReference>
<dbReference type="InterPro" id="IPR036420">
    <property type="entry name" value="BRCT_dom_sf"/>
</dbReference>
<name>A0AAQ4FAJ8_AMBAM</name>
<evidence type="ECO:0000256" key="2">
    <source>
        <dbReference type="ARBA" id="ARBA00022552"/>
    </source>
</evidence>
<dbReference type="CDD" id="cd17709">
    <property type="entry name" value="BRCT_pescadillo_like"/>
    <property type="match status" value="1"/>
</dbReference>
<dbReference type="PROSITE" id="PS50172">
    <property type="entry name" value="BRCT"/>
    <property type="match status" value="1"/>
</dbReference>
<dbReference type="AlphaFoldDB" id="A0AAQ4FAJ8"/>
<dbReference type="EMBL" id="JARKHS020004667">
    <property type="protein sequence ID" value="KAK8784264.1"/>
    <property type="molecule type" value="Genomic_DNA"/>
</dbReference>
<keyword evidence="1 4" id="KW-0690">Ribosome biogenesis</keyword>
<dbReference type="Proteomes" id="UP001321473">
    <property type="component" value="Unassembled WGS sequence"/>
</dbReference>
<comment type="similarity">
    <text evidence="4">Belongs to the pescadillo family.</text>
</comment>
<dbReference type="GO" id="GO:0003723">
    <property type="term" value="F:RNA binding"/>
    <property type="evidence" value="ECO:0007669"/>
    <property type="project" value="TreeGrafter"/>
</dbReference>
<protein>
    <recommendedName>
        <fullName evidence="4">Pescadillo homolog</fullName>
    </recommendedName>
</protein>
<evidence type="ECO:0000256" key="1">
    <source>
        <dbReference type="ARBA" id="ARBA00022517"/>
    </source>
</evidence>
<keyword evidence="2 4" id="KW-0698">rRNA processing</keyword>
<dbReference type="Pfam" id="PF06732">
    <property type="entry name" value="Pescadillo_N"/>
    <property type="match status" value="1"/>
</dbReference>
<dbReference type="SUPFAM" id="SSF52113">
    <property type="entry name" value="BRCT domain"/>
    <property type="match status" value="1"/>
</dbReference>
<evidence type="ECO:0000313" key="7">
    <source>
        <dbReference type="EMBL" id="KAK8784264.1"/>
    </source>
</evidence>
<dbReference type="SMART" id="SM00292">
    <property type="entry name" value="BRCT"/>
    <property type="match status" value="1"/>
</dbReference>
<keyword evidence="3 4" id="KW-0539">Nucleus</keyword>
<dbReference type="FunFam" id="3.40.50.10190:FF:000002">
    <property type="entry name" value="Pescadillo homolog"/>
    <property type="match status" value="1"/>
</dbReference>
<dbReference type="GO" id="GO:0000466">
    <property type="term" value="P:maturation of 5.8S rRNA from tricistronic rRNA transcript (SSU-rRNA, 5.8S rRNA, LSU-rRNA)"/>
    <property type="evidence" value="ECO:0007669"/>
    <property type="project" value="UniProtKB-UniRule"/>
</dbReference>